<dbReference type="STRING" id="1318617.MGM1_5330"/>
<keyword evidence="2" id="KW-1185">Reference proteome</keyword>
<evidence type="ECO:0000313" key="2">
    <source>
        <dbReference type="Proteomes" id="UP000030066"/>
    </source>
</evidence>
<dbReference type="KEGG" id="mgj:MGM1_5330"/>
<dbReference type="EMBL" id="CP007711">
    <property type="protein sequence ID" value="AIV03893.1"/>
    <property type="molecule type" value="Genomic_DNA"/>
</dbReference>
<name>A0A097STG9_9BACT</name>
<organism evidence="1 2">
    <name type="scientific">Candidatus Malacoplasma girerdii</name>
    <dbReference type="NCBI Taxonomy" id="1318617"/>
    <lineage>
        <taxon>Bacteria</taxon>
        <taxon>Bacillati</taxon>
        <taxon>Mycoplasmatota</taxon>
        <taxon>Mycoplasmoidales</taxon>
        <taxon>Mycoplasmoidaceae</taxon>
        <taxon>Malacoplasma</taxon>
    </lineage>
</organism>
<protein>
    <submittedName>
        <fullName evidence="1">Uncharacterized protein</fullName>
    </submittedName>
</protein>
<gene>
    <name evidence="1" type="ORF">MGM1_5330</name>
</gene>
<dbReference type="AlphaFoldDB" id="A0A097STG9"/>
<evidence type="ECO:0000313" key="1">
    <source>
        <dbReference type="EMBL" id="AIV03893.1"/>
    </source>
</evidence>
<proteinExistence type="predicted"/>
<dbReference type="HOGENOM" id="CLU_1988577_0_0_14"/>
<sequence length="125" mass="15109">MFNNFEVKDTGHLFENVVFNHLLSARHNVCALTINIHERNKNNIYVRKNLEVVFVYEKLGKICYLQCCWTVNDELILQRELKPFRYIKDNLDKALISIDRNIYNRDFNGYYFYNGYDFLLDKIEI</sequence>
<accession>A0A097STG9</accession>
<dbReference type="Proteomes" id="UP000030066">
    <property type="component" value="Chromosome"/>
</dbReference>
<reference evidence="1 2" key="1">
    <citation type="journal article" date="2014" name="PLoS ONE">
        <title>An emerging Mycoplasma associated with trichomoniasis, vaginal infection and disease.</title>
        <authorList>
            <consortium name="Vaginal Microbiome Consortium"/>
            <person name="Fettweis J.M."/>
            <person name="Serrano M.G."/>
            <person name="Huang B."/>
            <person name="Brooks J.P."/>
            <person name="Glascock A.L."/>
            <person name="Sheth N.U."/>
            <person name="Strauss J.F.III."/>
            <person name="Jefferson K.K."/>
            <person name="Buck G.A."/>
        </authorList>
    </citation>
    <scope>NUCLEOTIDE SEQUENCE [LARGE SCALE GENOMIC DNA]</scope>
    <source>
        <strain evidence="1 2">VCU_M1</strain>
    </source>
</reference>